<dbReference type="NCBIfam" id="TIGR04183">
    <property type="entry name" value="Por_Secre_tail"/>
    <property type="match status" value="1"/>
</dbReference>
<dbReference type="RefSeq" id="WP_039421651.1">
    <property type="nucleotide sequence ID" value="NZ_JRAI01000064.1"/>
</dbReference>
<dbReference type="Proteomes" id="UP000030130">
    <property type="component" value="Unassembled WGS sequence"/>
</dbReference>
<keyword evidence="1" id="KW-0732">Signal</keyword>
<comment type="caution">
    <text evidence="3">The sequence shown here is derived from an EMBL/GenBank/DDBJ whole genome shotgun (WGS) entry which is preliminary data.</text>
</comment>
<dbReference type="eggNOG" id="COG1361">
    <property type="taxonomic scope" value="Bacteria"/>
</dbReference>
<dbReference type="EMBL" id="JRAI01000064">
    <property type="protein sequence ID" value="KGN84836.1"/>
    <property type="molecule type" value="Genomic_DNA"/>
</dbReference>
<proteinExistence type="predicted"/>
<dbReference type="OrthoDB" id="1011460at2"/>
<dbReference type="STRING" id="111105.HR09_09675"/>
<name>A0A0A2F1E7_9PORP</name>
<evidence type="ECO:0000256" key="1">
    <source>
        <dbReference type="SAM" id="SignalP"/>
    </source>
</evidence>
<evidence type="ECO:0000313" key="4">
    <source>
        <dbReference type="Proteomes" id="UP000030130"/>
    </source>
</evidence>
<dbReference type="Pfam" id="PF18962">
    <property type="entry name" value="Por_Secre_tail"/>
    <property type="match status" value="1"/>
</dbReference>
<feature type="domain" description="Secretion system C-terminal sorting" evidence="2">
    <location>
        <begin position="459"/>
        <end position="529"/>
    </location>
</feature>
<evidence type="ECO:0000313" key="3">
    <source>
        <dbReference type="EMBL" id="KGN84836.1"/>
    </source>
</evidence>
<dbReference type="SUPFAM" id="SSF110296">
    <property type="entry name" value="Oligoxyloglucan reducing end-specific cellobiohydrolase"/>
    <property type="match status" value="1"/>
</dbReference>
<dbReference type="AlphaFoldDB" id="A0A0A2F1E7"/>
<sequence>MKTKALLKFVVAVFAAAICSPSFMQAQMMGGDNVLISSFDSPQPEGESRLAVADNGWIYVMAHHKDGADTQVKIFRSVDGGATYQQLKHWYPEGGYRYADFDIVVTGNNASDIRVWSVELLVKDSDSKVVIFRRDADMANSVRIYDETLPNVELYDVAMASNFRAPSPMGVGGNPFALGIAVCGYNRAASPKHSFLDYIFSLDGGATFEKSLLYKQNGTQQIEDVDISIGSTTADMHNTWPLMGIVFAKDGYNNVGFISNFVDNDPNFAWSSPITLAASGNLSRPRIQMMLDHDSENTIGGESCHNFMIVYETQNTIKYAYPKESFGYLSEPSVDDLTVTTLVSNARQPALSYDKVGNHYLFTYATEEDGIQKLKYQWAHYDNLHKPSSWSTKYVYASDYDDISFDFYQPLVDINPSKVKACWIWFDEYQGGIDLWADTEWAVPSSIEDIVMQESKIKLYPNPANESVLISLPVAGENRVVLYDLQGRMVAQASFSGKEYKLNVQHLAKGTYMLKVVSDTERFVEKLVVE</sequence>
<reference evidence="3 4" key="1">
    <citation type="submission" date="2014-08" db="EMBL/GenBank/DDBJ databases">
        <title>Porphyromonas gulae strain:COT-052_OH1451 Genome sequencing.</title>
        <authorList>
            <person name="Wallis C."/>
            <person name="Deusch O."/>
            <person name="O'Flynn C."/>
            <person name="Davis I."/>
            <person name="Jospin G."/>
            <person name="Darling A.E."/>
            <person name="Coil D.A."/>
            <person name="Alexiev A."/>
            <person name="Horsfall A."/>
            <person name="Kirkwood N."/>
            <person name="Harris S."/>
            <person name="Eisen J.A."/>
        </authorList>
    </citation>
    <scope>NUCLEOTIDE SEQUENCE [LARGE SCALE GENOMIC DNA]</scope>
    <source>
        <strain evidence="4">COT-052 OH1451</strain>
    </source>
</reference>
<accession>A0A0A2F1E7</accession>
<feature type="chain" id="PRO_5001987164" evidence="1">
    <location>
        <begin position="27"/>
        <end position="530"/>
    </location>
</feature>
<dbReference type="InterPro" id="IPR036278">
    <property type="entry name" value="Sialidase_sf"/>
</dbReference>
<protein>
    <submittedName>
        <fullName evidence="3">Secretion protein</fullName>
    </submittedName>
</protein>
<dbReference type="InterPro" id="IPR026444">
    <property type="entry name" value="Secre_tail"/>
</dbReference>
<gene>
    <name evidence="3" type="ORF">HR08_08000</name>
</gene>
<evidence type="ECO:0000259" key="2">
    <source>
        <dbReference type="Pfam" id="PF18962"/>
    </source>
</evidence>
<organism evidence="3 4">
    <name type="scientific">Porphyromonas gulae</name>
    <dbReference type="NCBI Taxonomy" id="111105"/>
    <lineage>
        <taxon>Bacteria</taxon>
        <taxon>Pseudomonadati</taxon>
        <taxon>Bacteroidota</taxon>
        <taxon>Bacteroidia</taxon>
        <taxon>Bacteroidales</taxon>
        <taxon>Porphyromonadaceae</taxon>
        <taxon>Porphyromonas</taxon>
    </lineage>
</organism>
<dbReference type="SUPFAM" id="SSF50939">
    <property type="entry name" value="Sialidases"/>
    <property type="match status" value="1"/>
</dbReference>
<feature type="signal peptide" evidence="1">
    <location>
        <begin position="1"/>
        <end position="26"/>
    </location>
</feature>